<evidence type="ECO:0000256" key="9">
    <source>
        <dbReference type="ARBA" id="ARBA00031306"/>
    </source>
</evidence>
<dbReference type="PANTHER" id="PTHR30040:SF2">
    <property type="entry name" value="FAD:PROTEIN FMN TRANSFERASE"/>
    <property type="match status" value="1"/>
</dbReference>
<dbReference type="EMBL" id="JAEQNB010000001">
    <property type="protein sequence ID" value="MBL0385994.1"/>
    <property type="molecule type" value="Genomic_DNA"/>
</dbReference>
<dbReference type="PIRSF" id="PIRSF006268">
    <property type="entry name" value="ApbE"/>
    <property type="match status" value="1"/>
</dbReference>
<keyword evidence="6 11" id="KW-0479">Metal-binding</keyword>
<evidence type="ECO:0000256" key="2">
    <source>
        <dbReference type="ARBA" id="ARBA00011955"/>
    </source>
</evidence>
<evidence type="ECO:0000256" key="10">
    <source>
        <dbReference type="ARBA" id="ARBA00048540"/>
    </source>
</evidence>
<keyword evidence="8 11" id="KW-0460">Magnesium</keyword>
<sequence length="305" mass="33878">MTQQNFSFRAMNTNVEICFLPANSMEDSEFTALMTDVQFLFEQVEDTCSRFRPDSELSRLNEMAAQTNRAENWFPVSTLLCDLLIAAEEAYHDTDGIFNPGLLRHLQTAGYDLSFEKLQPQPMKKSEALLTAPGLPFHLNAKHKTISLQPHAQLDLGGIAKGWTVDRAVAHLRRFGAGFVNAGGDLRVFGQTKEPWNIGVEDPFAPDRDVASLQMSSGALATSSTVKRRWQQGSIWQHHLLDSTTGRPSTSAIATATVTAPTAVQADVWAKTVLFLGPERGADFLRRRNQQGVVVHHTRNVQFVK</sequence>
<dbReference type="GO" id="GO:0016740">
    <property type="term" value="F:transferase activity"/>
    <property type="evidence" value="ECO:0007669"/>
    <property type="project" value="UniProtKB-KW"/>
</dbReference>
<evidence type="ECO:0000256" key="11">
    <source>
        <dbReference type="PIRNR" id="PIRNR006268"/>
    </source>
</evidence>
<organism evidence="12 13">
    <name type="scientific">Tumebacillus amylolyticus</name>
    <dbReference type="NCBI Taxonomy" id="2801339"/>
    <lineage>
        <taxon>Bacteria</taxon>
        <taxon>Bacillati</taxon>
        <taxon>Bacillota</taxon>
        <taxon>Bacilli</taxon>
        <taxon>Bacillales</taxon>
        <taxon>Alicyclobacillaceae</taxon>
        <taxon>Tumebacillus</taxon>
    </lineage>
</organism>
<gene>
    <name evidence="12" type="ORF">JJB07_04950</name>
</gene>
<dbReference type="EC" id="2.7.1.180" evidence="2 11"/>
<dbReference type="Pfam" id="PF02424">
    <property type="entry name" value="ApbE"/>
    <property type="match status" value="1"/>
</dbReference>
<protein>
    <recommendedName>
        <fullName evidence="3 11">FAD:protein FMN transferase</fullName>
        <ecNumber evidence="2 11">2.7.1.180</ecNumber>
    </recommendedName>
    <alternativeName>
        <fullName evidence="9 11">Flavin transferase</fullName>
    </alternativeName>
</protein>
<evidence type="ECO:0000313" key="13">
    <source>
        <dbReference type="Proteomes" id="UP000602284"/>
    </source>
</evidence>
<dbReference type="Proteomes" id="UP000602284">
    <property type="component" value="Unassembled WGS sequence"/>
</dbReference>
<comment type="catalytic activity">
    <reaction evidence="10 11">
        <text>L-threonyl-[protein] + FAD = FMN-L-threonyl-[protein] + AMP + H(+)</text>
        <dbReference type="Rhea" id="RHEA:36847"/>
        <dbReference type="Rhea" id="RHEA-COMP:11060"/>
        <dbReference type="Rhea" id="RHEA-COMP:11061"/>
        <dbReference type="ChEBI" id="CHEBI:15378"/>
        <dbReference type="ChEBI" id="CHEBI:30013"/>
        <dbReference type="ChEBI" id="CHEBI:57692"/>
        <dbReference type="ChEBI" id="CHEBI:74257"/>
        <dbReference type="ChEBI" id="CHEBI:456215"/>
        <dbReference type="EC" id="2.7.1.180"/>
    </reaction>
</comment>
<comment type="similarity">
    <text evidence="11">Belongs to the ApbE family.</text>
</comment>
<evidence type="ECO:0000313" key="12">
    <source>
        <dbReference type="EMBL" id="MBL0385994.1"/>
    </source>
</evidence>
<evidence type="ECO:0000256" key="5">
    <source>
        <dbReference type="ARBA" id="ARBA00022679"/>
    </source>
</evidence>
<evidence type="ECO:0000256" key="3">
    <source>
        <dbReference type="ARBA" id="ARBA00016337"/>
    </source>
</evidence>
<proteinExistence type="inferred from homology"/>
<dbReference type="PANTHER" id="PTHR30040">
    <property type="entry name" value="THIAMINE BIOSYNTHESIS LIPOPROTEIN APBE"/>
    <property type="match status" value="1"/>
</dbReference>
<dbReference type="InterPro" id="IPR003374">
    <property type="entry name" value="ApbE-like_sf"/>
</dbReference>
<dbReference type="InterPro" id="IPR024932">
    <property type="entry name" value="ApbE"/>
</dbReference>
<reference evidence="12 13" key="1">
    <citation type="submission" date="2021-01" db="EMBL/GenBank/DDBJ databases">
        <title>Tumebacillus sp. strain ITR2 16S ribosomal RNA gene Genome sequencing and assembly.</title>
        <authorList>
            <person name="Kang M."/>
        </authorList>
    </citation>
    <scope>NUCLEOTIDE SEQUENCE [LARGE SCALE GENOMIC DNA]</scope>
    <source>
        <strain evidence="12 13">ITR2</strain>
    </source>
</reference>
<accession>A0ABS1J6V9</accession>
<keyword evidence="13" id="KW-1185">Reference proteome</keyword>
<keyword evidence="7 11" id="KW-0274">FAD</keyword>
<evidence type="ECO:0000256" key="7">
    <source>
        <dbReference type="ARBA" id="ARBA00022827"/>
    </source>
</evidence>
<dbReference type="RefSeq" id="WP_201631667.1">
    <property type="nucleotide sequence ID" value="NZ_JAEQNB010000001.1"/>
</dbReference>
<evidence type="ECO:0000256" key="4">
    <source>
        <dbReference type="ARBA" id="ARBA00022630"/>
    </source>
</evidence>
<keyword evidence="4 11" id="KW-0285">Flavoprotein</keyword>
<keyword evidence="5 11" id="KW-0808">Transferase</keyword>
<evidence type="ECO:0000256" key="6">
    <source>
        <dbReference type="ARBA" id="ARBA00022723"/>
    </source>
</evidence>
<evidence type="ECO:0000256" key="1">
    <source>
        <dbReference type="ARBA" id="ARBA00001946"/>
    </source>
</evidence>
<evidence type="ECO:0000256" key="8">
    <source>
        <dbReference type="ARBA" id="ARBA00022842"/>
    </source>
</evidence>
<comment type="caution">
    <text evidence="12">The sequence shown here is derived from an EMBL/GenBank/DDBJ whole genome shotgun (WGS) entry which is preliminary data.</text>
</comment>
<name>A0ABS1J6V9_9BACL</name>
<dbReference type="SUPFAM" id="SSF143631">
    <property type="entry name" value="ApbE-like"/>
    <property type="match status" value="1"/>
</dbReference>
<comment type="cofactor">
    <cofactor evidence="1">
        <name>Mg(2+)</name>
        <dbReference type="ChEBI" id="CHEBI:18420"/>
    </cofactor>
</comment>
<dbReference type="Gene3D" id="3.10.520.10">
    <property type="entry name" value="ApbE-like domains"/>
    <property type="match status" value="1"/>
</dbReference>